<organism evidence="6 7">
    <name type="scientific">Sphingomonas bisphenolicum</name>
    <dbReference type="NCBI Taxonomy" id="296544"/>
    <lineage>
        <taxon>Bacteria</taxon>
        <taxon>Pseudomonadati</taxon>
        <taxon>Pseudomonadota</taxon>
        <taxon>Alphaproteobacteria</taxon>
        <taxon>Sphingomonadales</taxon>
        <taxon>Sphingomonadaceae</taxon>
        <taxon>Sphingomonas</taxon>
    </lineage>
</organism>
<evidence type="ECO:0000256" key="1">
    <source>
        <dbReference type="ARBA" id="ARBA00001298"/>
    </source>
</evidence>
<evidence type="ECO:0000313" key="7">
    <source>
        <dbReference type="Proteomes" id="UP001059971"/>
    </source>
</evidence>
<comment type="subunit">
    <text evidence="5">Homodimer.</text>
</comment>
<comment type="similarity">
    <text evidence="5">Belongs to the dTDP-4-dehydrorhamnose 3,5-epimerase family.</text>
</comment>
<dbReference type="Proteomes" id="UP001059971">
    <property type="component" value="Chromosome 1"/>
</dbReference>
<dbReference type="InterPro" id="IPR011051">
    <property type="entry name" value="RmlC_Cupin_sf"/>
</dbReference>
<dbReference type="NCBIfam" id="TIGR01221">
    <property type="entry name" value="rmlC"/>
    <property type="match status" value="1"/>
</dbReference>
<protein>
    <recommendedName>
        <fullName evidence="4 5">dTDP-4-dehydrorhamnose 3,5-epimerase</fullName>
        <ecNumber evidence="3 5">5.1.3.13</ecNumber>
    </recommendedName>
    <alternativeName>
        <fullName evidence="5">Thymidine diphospho-4-keto-rhamnose 3,5-epimerase</fullName>
    </alternativeName>
</protein>
<keyword evidence="5" id="KW-0413">Isomerase</keyword>
<reference evidence="6" key="1">
    <citation type="submission" date="2018-07" db="EMBL/GenBank/DDBJ databases">
        <title>Complete genome sequence of Sphingomonas bisphenolicum strain AO1, a bisphenol A degradative bacterium isolated from Japanese farm field.</title>
        <authorList>
            <person name="Murakami M."/>
            <person name="Koh M."/>
            <person name="Koba S."/>
            <person name="Matsumura Y."/>
        </authorList>
    </citation>
    <scope>NUCLEOTIDE SEQUENCE</scope>
    <source>
        <strain evidence="6">AO1</strain>
    </source>
</reference>
<comment type="function">
    <text evidence="2 5">Catalyzes the epimerization of the C3' and C5'positions of dTDP-6-deoxy-D-xylo-4-hexulose, forming dTDP-6-deoxy-L-lyxo-4-hexulose.</text>
</comment>
<keyword evidence="7" id="KW-1185">Reference proteome</keyword>
<dbReference type="PANTHER" id="PTHR21047">
    <property type="entry name" value="DTDP-6-DEOXY-D-GLUCOSE-3,5 EPIMERASE"/>
    <property type="match status" value="1"/>
</dbReference>
<comment type="pathway">
    <text evidence="5">Carbohydrate biosynthesis; dTDP-L-rhamnose biosynthesis.</text>
</comment>
<gene>
    <name evidence="6" type="ORF">SBA_ch1_36300</name>
</gene>
<dbReference type="Gene3D" id="2.60.120.10">
    <property type="entry name" value="Jelly Rolls"/>
    <property type="match status" value="1"/>
</dbReference>
<evidence type="ECO:0000256" key="4">
    <source>
        <dbReference type="ARBA" id="ARBA00019595"/>
    </source>
</evidence>
<dbReference type="EMBL" id="AP018817">
    <property type="protein sequence ID" value="BBF71430.1"/>
    <property type="molecule type" value="Genomic_DNA"/>
</dbReference>
<evidence type="ECO:0000256" key="3">
    <source>
        <dbReference type="ARBA" id="ARBA00012098"/>
    </source>
</evidence>
<dbReference type="RefSeq" id="WP_261935438.1">
    <property type="nucleotide sequence ID" value="NZ_AP018817.1"/>
</dbReference>
<dbReference type="CDD" id="cd00438">
    <property type="entry name" value="cupin_RmlC"/>
    <property type="match status" value="1"/>
</dbReference>
<dbReference type="Pfam" id="PF00908">
    <property type="entry name" value="dTDP_sugar_isom"/>
    <property type="match status" value="1"/>
</dbReference>
<accession>A0ABN5WI35</accession>
<dbReference type="SUPFAM" id="SSF51182">
    <property type="entry name" value="RmlC-like cupins"/>
    <property type="match status" value="1"/>
</dbReference>
<dbReference type="EC" id="5.1.3.13" evidence="3 5"/>
<comment type="catalytic activity">
    <reaction evidence="1 5">
        <text>dTDP-4-dehydro-6-deoxy-alpha-D-glucose = dTDP-4-dehydro-beta-L-rhamnose</text>
        <dbReference type="Rhea" id="RHEA:16969"/>
        <dbReference type="ChEBI" id="CHEBI:57649"/>
        <dbReference type="ChEBI" id="CHEBI:62830"/>
        <dbReference type="EC" id="5.1.3.13"/>
    </reaction>
</comment>
<evidence type="ECO:0000256" key="2">
    <source>
        <dbReference type="ARBA" id="ARBA00001997"/>
    </source>
</evidence>
<proteinExistence type="inferred from homology"/>
<sequence>MKVIPTGIAGLAILEPRLFQDDRGFFMESWNSQTFRDAGLDLTFVQDNHSRSDRGVLRGLHFQHPNPQGKLVRVTSGSVWDVAVDLRRSSATFGRWFGVELSAANKRMFWIPPGFAHGFLCLEDGTDFLYKCTAFYQPAQEHSLLWNDPALNIPWPVAGMDIQLSAKDRDGLPLAHIQACD</sequence>
<dbReference type="InterPro" id="IPR000888">
    <property type="entry name" value="RmlC-like"/>
</dbReference>
<evidence type="ECO:0000313" key="6">
    <source>
        <dbReference type="EMBL" id="BBF71430.1"/>
    </source>
</evidence>
<dbReference type="PANTHER" id="PTHR21047:SF2">
    <property type="entry name" value="THYMIDINE DIPHOSPHO-4-KETO-RHAMNOSE 3,5-EPIMERASE"/>
    <property type="match status" value="1"/>
</dbReference>
<name>A0ABN5WI35_9SPHN</name>
<evidence type="ECO:0000256" key="5">
    <source>
        <dbReference type="RuleBase" id="RU364069"/>
    </source>
</evidence>
<dbReference type="InterPro" id="IPR014710">
    <property type="entry name" value="RmlC-like_jellyroll"/>
</dbReference>